<comment type="caution">
    <text evidence="1">The sequence shown here is derived from an EMBL/GenBank/DDBJ whole genome shotgun (WGS) entry which is preliminary data.</text>
</comment>
<keyword evidence="2" id="KW-1185">Reference proteome</keyword>
<organism evidence="1 2">
    <name type="scientific">Plakobranchus ocellatus</name>
    <dbReference type="NCBI Taxonomy" id="259542"/>
    <lineage>
        <taxon>Eukaryota</taxon>
        <taxon>Metazoa</taxon>
        <taxon>Spiralia</taxon>
        <taxon>Lophotrochozoa</taxon>
        <taxon>Mollusca</taxon>
        <taxon>Gastropoda</taxon>
        <taxon>Heterobranchia</taxon>
        <taxon>Euthyneura</taxon>
        <taxon>Panpulmonata</taxon>
        <taxon>Sacoglossa</taxon>
        <taxon>Placobranchoidea</taxon>
        <taxon>Plakobranchidae</taxon>
        <taxon>Plakobranchus</taxon>
    </lineage>
</organism>
<protein>
    <submittedName>
        <fullName evidence="1">Uncharacterized protein</fullName>
    </submittedName>
</protein>
<sequence length="212" mass="23921">MAQDCPHILNKGRARFNHIRTADIACSKYSIYIIETCPHSANENEGQKDMDTANMIGKVSGKENTSLELKKKKFLPHNDTTVKTEALNDLNSTDSVRSDENLKGSIAQRLIAALSNAPVTNSVIGVTFINRSIYDCHNMPDSTALPWPMRLNYTFVNPTKLEDFHNIQELNEYEPDFSLITFKAHLCQKGMKKTWNGTANLGTLNKIYRENL</sequence>
<evidence type="ECO:0000313" key="2">
    <source>
        <dbReference type="Proteomes" id="UP000735302"/>
    </source>
</evidence>
<reference evidence="1 2" key="1">
    <citation type="journal article" date="2021" name="Elife">
        <title>Chloroplast acquisition without the gene transfer in kleptoplastic sea slugs, Plakobranchus ocellatus.</title>
        <authorList>
            <person name="Maeda T."/>
            <person name="Takahashi S."/>
            <person name="Yoshida T."/>
            <person name="Shimamura S."/>
            <person name="Takaki Y."/>
            <person name="Nagai Y."/>
            <person name="Toyoda A."/>
            <person name="Suzuki Y."/>
            <person name="Arimoto A."/>
            <person name="Ishii H."/>
            <person name="Satoh N."/>
            <person name="Nishiyama T."/>
            <person name="Hasebe M."/>
            <person name="Maruyama T."/>
            <person name="Minagawa J."/>
            <person name="Obokata J."/>
            <person name="Shigenobu S."/>
        </authorList>
    </citation>
    <scope>NUCLEOTIDE SEQUENCE [LARGE SCALE GENOMIC DNA]</scope>
</reference>
<gene>
    <name evidence="1" type="ORF">PoB_007534600</name>
</gene>
<dbReference type="AlphaFoldDB" id="A0AAV4DYC4"/>
<evidence type="ECO:0000313" key="1">
    <source>
        <dbReference type="EMBL" id="GFO48841.1"/>
    </source>
</evidence>
<dbReference type="Proteomes" id="UP000735302">
    <property type="component" value="Unassembled WGS sequence"/>
</dbReference>
<proteinExistence type="predicted"/>
<name>A0AAV4DYC4_9GAST</name>
<dbReference type="EMBL" id="BLXT01008455">
    <property type="protein sequence ID" value="GFO48841.1"/>
    <property type="molecule type" value="Genomic_DNA"/>
</dbReference>
<accession>A0AAV4DYC4</accession>